<evidence type="ECO:0000256" key="1">
    <source>
        <dbReference type="SAM" id="Phobius"/>
    </source>
</evidence>
<accession>A0A2N3LWL2</accession>
<dbReference type="AlphaFoldDB" id="A0A2N3LWL2"/>
<feature type="transmembrane region" description="Helical" evidence="1">
    <location>
        <begin position="180"/>
        <end position="201"/>
    </location>
</feature>
<feature type="transmembrane region" description="Helical" evidence="1">
    <location>
        <begin position="119"/>
        <end position="139"/>
    </location>
</feature>
<keyword evidence="1" id="KW-1133">Transmembrane helix</keyword>
<name>A0A2N3LWL2_9HYPH</name>
<feature type="transmembrane region" description="Helical" evidence="1">
    <location>
        <begin position="145"/>
        <end position="168"/>
    </location>
</feature>
<dbReference type="Pfam" id="PF13787">
    <property type="entry name" value="HXXEE"/>
    <property type="match status" value="1"/>
</dbReference>
<dbReference type="InterPro" id="IPR025671">
    <property type="entry name" value="HXXEE"/>
</dbReference>
<reference evidence="2 3" key="1">
    <citation type="submission" date="2017-12" db="EMBL/GenBank/DDBJ databases">
        <title>Anaerobic carbon monoxide metabolism by Pleomorphomonas carboxyditropha sp. nov., a new mesophilic hydrogenogenic carboxidotroph.</title>
        <authorList>
            <person name="Esquivel-Elizondo S."/>
            <person name="Krajmalnik-Brown R."/>
        </authorList>
    </citation>
    <scope>NUCLEOTIDE SEQUENCE [LARGE SCALE GENOMIC DNA]</scope>
    <source>
        <strain evidence="2 3">R5-392</strain>
    </source>
</reference>
<dbReference type="EMBL" id="PJNW01000009">
    <property type="protein sequence ID" value="PKR88884.1"/>
    <property type="molecule type" value="Genomic_DNA"/>
</dbReference>
<gene>
    <name evidence="2" type="ORF">CXZ10_12240</name>
</gene>
<organism evidence="2 3">
    <name type="scientific">Pleomorphomonas diazotrophica</name>
    <dbReference type="NCBI Taxonomy" id="1166257"/>
    <lineage>
        <taxon>Bacteria</taxon>
        <taxon>Pseudomonadati</taxon>
        <taxon>Pseudomonadota</taxon>
        <taxon>Alphaproteobacteria</taxon>
        <taxon>Hyphomicrobiales</taxon>
        <taxon>Pleomorphomonadaceae</taxon>
        <taxon>Pleomorphomonas</taxon>
    </lineage>
</organism>
<feature type="transmembrane region" description="Helical" evidence="1">
    <location>
        <begin position="207"/>
        <end position="227"/>
    </location>
</feature>
<keyword evidence="1" id="KW-0472">Membrane</keyword>
<dbReference type="OrthoDB" id="2221824at2"/>
<keyword evidence="1" id="KW-0812">Transmembrane</keyword>
<evidence type="ECO:0000313" key="2">
    <source>
        <dbReference type="EMBL" id="PKR88884.1"/>
    </source>
</evidence>
<keyword evidence="3" id="KW-1185">Reference proteome</keyword>
<evidence type="ECO:0008006" key="4">
    <source>
        <dbReference type="Google" id="ProtNLM"/>
    </source>
</evidence>
<sequence>MVILPVKRDSPWIMRGRVSCLLSISRQIALELSKRILVNGRSGRPIRAIGLPCYHGPTPPRPSSFRPDRSGPARRCVMTPTALYWLFALAITVHNIEEGLFLPAYAGAVPRLAGRVSPFAFRFALVVVTAAAYVVVAFAAAGSPYAAQLLAGVAMVMIVNAVVPHLALTLIFRRYAPGTGTALCIMLPLSLLVIVNGFAAGALTGNALLLASLIVAATLLVAIPLLFSAGRYAERHMPWLSANGAT</sequence>
<evidence type="ECO:0000313" key="3">
    <source>
        <dbReference type="Proteomes" id="UP000233491"/>
    </source>
</evidence>
<proteinExistence type="predicted"/>
<comment type="caution">
    <text evidence="2">The sequence shown here is derived from an EMBL/GenBank/DDBJ whole genome shotgun (WGS) entry which is preliminary data.</text>
</comment>
<dbReference type="Proteomes" id="UP000233491">
    <property type="component" value="Unassembled WGS sequence"/>
</dbReference>
<protein>
    <recommendedName>
        <fullName evidence="4">HXXEE domain-containing protein</fullName>
    </recommendedName>
</protein>